<name>A0A9N9LPN9_9HELO</name>
<dbReference type="InterPro" id="IPR036610">
    <property type="entry name" value="PEBP-like_sf"/>
</dbReference>
<dbReference type="EMBL" id="CAJVRM010000224">
    <property type="protein sequence ID" value="CAG8977568.1"/>
    <property type="molecule type" value="Genomic_DNA"/>
</dbReference>
<dbReference type="GO" id="GO:0030162">
    <property type="term" value="P:regulation of proteolysis"/>
    <property type="evidence" value="ECO:0007669"/>
    <property type="project" value="TreeGrafter"/>
</dbReference>
<dbReference type="Proteomes" id="UP000701801">
    <property type="component" value="Unassembled WGS sequence"/>
</dbReference>
<gene>
    <name evidence="1" type="ORF">HYALB_00013007</name>
</gene>
<evidence type="ECO:0000313" key="2">
    <source>
        <dbReference type="Proteomes" id="UP000701801"/>
    </source>
</evidence>
<dbReference type="SUPFAM" id="SSF49777">
    <property type="entry name" value="PEBP-like"/>
    <property type="match status" value="1"/>
</dbReference>
<dbReference type="Pfam" id="PF01161">
    <property type="entry name" value="PBP"/>
    <property type="match status" value="1"/>
</dbReference>
<dbReference type="PANTHER" id="PTHR11362">
    <property type="entry name" value="PHOSPHATIDYLETHANOLAMINE-BINDING PROTEIN"/>
    <property type="match status" value="1"/>
</dbReference>
<accession>A0A9N9LPN9</accession>
<organism evidence="1 2">
    <name type="scientific">Hymenoscyphus albidus</name>
    <dbReference type="NCBI Taxonomy" id="595503"/>
    <lineage>
        <taxon>Eukaryota</taxon>
        <taxon>Fungi</taxon>
        <taxon>Dikarya</taxon>
        <taxon>Ascomycota</taxon>
        <taxon>Pezizomycotina</taxon>
        <taxon>Leotiomycetes</taxon>
        <taxon>Helotiales</taxon>
        <taxon>Helotiaceae</taxon>
        <taxon>Hymenoscyphus</taxon>
    </lineage>
</organism>
<dbReference type="InterPro" id="IPR035810">
    <property type="entry name" value="PEBP_euk"/>
</dbReference>
<dbReference type="OrthoDB" id="2506647at2759"/>
<reference evidence="1" key="1">
    <citation type="submission" date="2021-07" db="EMBL/GenBank/DDBJ databases">
        <authorList>
            <person name="Durling M."/>
        </authorList>
    </citation>
    <scope>NUCLEOTIDE SEQUENCE</scope>
</reference>
<comment type="caution">
    <text evidence="1">The sequence shown here is derived from an EMBL/GenBank/DDBJ whole genome shotgun (WGS) entry which is preliminary data.</text>
</comment>
<protein>
    <recommendedName>
        <fullName evidence="3">Phosphatidylethanolamine-binding protein</fullName>
    </recommendedName>
</protein>
<sequence length="214" mass="23534">MVQLLNPLLYLQTIFSSNMTLSTYSKDLSSSLSKAGLGIGTTPLLPADFTPSTELVIKYGEKTVEFGDFLRTGETLEIPSVTFAAEASKTGSTYTLIMVDPDAPTPEDPKYAYWRHWVATGLQASSSSSENIKFSHTPVTKYFGPGPKDETATPHRYLFLLYREPTGFEVGKEEVGGEEFVDRRAFKADEFAGKFGLELVSVNWFSGVGNGWKA</sequence>
<evidence type="ECO:0000313" key="1">
    <source>
        <dbReference type="EMBL" id="CAG8977568.1"/>
    </source>
</evidence>
<proteinExistence type="predicted"/>
<dbReference type="GO" id="GO:0005543">
    <property type="term" value="F:phospholipid binding"/>
    <property type="evidence" value="ECO:0007669"/>
    <property type="project" value="TreeGrafter"/>
</dbReference>
<dbReference type="CDD" id="cd00866">
    <property type="entry name" value="PEBP_euk"/>
    <property type="match status" value="1"/>
</dbReference>
<keyword evidence="2" id="KW-1185">Reference proteome</keyword>
<dbReference type="GO" id="GO:0046578">
    <property type="term" value="P:regulation of Ras protein signal transduction"/>
    <property type="evidence" value="ECO:0007669"/>
    <property type="project" value="TreeGrafter"/>
</dbReference>
<dbReference type="InterPro" id="IPR008914">
    <property type="entry name" value="PEBP"/>
</dbReference>
<evidence type="ECO:0008006" key="3">
    <source>
        <dbReference type="Google" id="ProtNLM"/>
    </source>
</evidence>
<dbReference type="PANTHER" id="PTHR11362:SF85">
    <property type="entry name" value="INHIBITOR (TFS1), PUTATIVE (AFU_ORTHOLOGUE AFUA_4G08120)-RELATED"/>
    <property type="match status" value="1"/>
</dbReference>
<dbReference type="AlphaFoldDB" id="A0A9N9LPN9"/>
<dbReference type="Gene3D" id="3.90.280.10">
    <property type="entry name" value="PEBP-like"/>
    <property type="match status" value="1"/>
</dbReference>
<dbReference type="GO" id="GO:0030414">
    <property type="term" value="F:peptidase inhibitor activity"/>
    <property type="evidence" value="ECO:0007669"/>
    <property type="project" value="TreeGrafter"/>
</dbReference>